<keyword evidence="5" id="KW-1185">Reference proteome</keyword>
<feature type="region of interest" description="Disordered" evidence="2">
    <location>
        <begin position="78"/>
        <end position="98"/>
    </location>
</feature>
<proteinExistence type="predicted"/>
<feature type="coiled-coil region" evidence="1">
    <location>
        <begin position="280"/>
        <end position="331"/>
    </location>
</feature>
<keyword evidence="3" id="KW-0472">Membrane</keyword>
<evidence type="ECO:0000313" key="4">
    <source>
        <dbReference type="EMBL" id="WVN90464.1"/>
    </source>
</evidence>
<feature type="compositionally biased region" description="Polar residues" evidence="2">
    <location>
        <begin position="378"/>
        <end position="403"/>
    </location>
</feature>
<reference evidence="4" key="1">
    <citation type="submission" date="2016-06" db="EMBL/GenBank/DDBJ databases">
        <authorList>
            <person name="Cuomo C."/>
            <person name="Litvintseva A."/>
            <person name="Heitman J."/>
            <person name="Chen Y."/>
            <person name="Sun S."/>
            <person name="Springer D."/>
            <person name="Dromer F."/>
            <person name="Young S."/>
            <person name="Zeng Q."/>
            <person name="Chapman S."/>
            <person name="Gujja S."/>
            <person name="Saif S."/>
            <person name="Birren B."/>
        </authorList>
    </citation>
    <scope>NUCLEOTIDE SEQUENCE</scope>
    <source>
        <strain evidence="4">CBS 7841</strain>
    </source>
</reference>
<feature type="compositionally biased region" description="Basic and acidic residues" evidence="2">
    <location>
        <begin position="682"/>
        <end position="700"/>
    </location>
</feature>
<evidence type="ECO:0000256" key="2">
    <source>
        <dbReference type="SAM" id="MobiDB-lite"/>
    </source>
</evidence>
<reference evidence="4" key="2">
    <citation type="journal article" date="2022" name="Elife">
        <title>Obligate sexual reproduction of a homothallic fungus closely related to the Cryptococcus pathogenic species complex.</title>
        <authorList>
            <person name="Passer A.R."/>
            <person name="Clancey S.A."/>
            <person name="Shea T."/>
            <person name="David-Palma M."/>
            <person name="Averette A.F."/>
            <person name="Boekhout T."/>
            <person name="Porcel B.M."/>
            <person name="Nowrousian M."/>
            <person name="Cuomo C.A."/>
            <person name="Sun S."/>
            <person name="Heitman J."/>
            <person name="Coelho M.A."/>
        </authorList>
    </citation>
    <scope>NUCLEOTIDE SEQUENCE</scope>
    <source>
        <strain evidence="4">CBS 7841</strain>
    </source>
</reference>
<gene>
    <name evidence="4" type="ORF">L203_105700</name>
</gene>
<accession>A0A1E3IFA7</accession>
<sequence>MNKSHHRRREGIGVWETEECLGGPSRPRRVAPRYKDPPRREENESTTDIRQRRPARSTSMLSVLPSFLLPFLSNTEAAPAPVPSPARSKHLQKSSASELTNILPSRTLVELDKRVQYPTNVQTPSVLPTEIHYVNETVLPYLLTQHDDGVWRKAEGGWFLYGRRIAQPTENSVLVQEDGNKVTTTDGNETISSVKPSFAVERTLPNGWGSSSNRTDLYKVPLISVASVIMAAVIVALILFYIITRRKRLRKQKRAKERLRRKALIAAGLTEDDINGSAAEAAFKEKLAELERKHRAKKKREGQMGFAKGKVKGWNERLTHIRRRKAKKEEENATIEVLHEDKPEEEDLAGTGATVESPVGSGIEVSPIATPIERLGNTSATTSSHVAEQSDHQSTAGETSANTHDPPLTAPTPYYPPAYRPASVESVPAALSTAPPAGPSHSCSPAGSGPSYTPTNLPMTRQGEKAVAPGYYPAPVTEDDEFALHFASQAEGKERLVDLPRTKSEGQRMIHVATDDKQALEKLWNAASAPESNEDFVERQGPTAPEVMVDEIGFELIENHSDHSSTSAMGRIGSADSVNSVFPPPPQLSARIAQFHNLDSLGPSAPPVLSNPSMDEHLIPSAPPLLDAEFESEDRQNGNSVNVFSVPSAPLFEDRIYENSHSISVTTSEPLEAQSSGSEAPTTRDLERLTGQEMEQEYRGESQNQTSASHSASSSRSGSVQGIYLPRYEP</sequence>
<feature type="region of interest" description="Disordered" evidence="2">
    <location>
        <begin position="1"/>
        <end position="57"/>
    </location>
</feature>
<feature type="region of interest" description="Disordered" evidence="2">
    <location>
        <begin position="664"/>
        <end position="730"/>
    </location>
</feature>
<feature type="compositionally biased region" description="Pro residues" evidence="2">
    <location>
        <begin position="408"/>
        <end position="419"/>
    </location>
</feature>
<dbReference type="OrthoDB" id="2575575at2759"/>
<evidence type="ECO:0000256" key="1">
    <source>
        <dbReference type="SAM" id="Coils"/>
    </source>
</evidence>
<dbReference type="Proteomes" id="UP000094043">
    <property type="component" value="Chromosome 7"/>
</dbReference>
<evidence type="ECO:0000313" key="5">
    <source>
        <dbReference type="Proteomes" id="UP000094043"/>
    </source>
</evidence>
<dbReference type="VEuPathDB" id="FungiDB:L203_03576"/>
<evidence type="ECO:0000256" key="3">
    <source>
        <dbReference type="SAM" id="Phobius"/>
    </source>
</evidence>
<keyword evidence="1" id="KW-0175">Coiled coil</keyword>
<keyword evidence="3" id="KW-0812">Transmembrane</keyword>
<feature type="compositionally biased region" description="Polar residues" evidence="2">
    <location>
        <begin position="664"/>
        <end position="681"/>
    </location>
</feature>
<reference evidence="4" key="3">
    <citation type="submission" date="2024-01" db="EMBL/GenBank/DDBJ databases">
        <authorList>
            <person name="Coelho M.A."/>
            <person name="David-Palma M."/>
            <person name="Shea T."/>
            <person name="Sun S."/>
            <person name="Cuomo C.A."/>
            <person name="Heitman J."/>
        </authorList>
    </citation>
    <scope>NUCLEOTIDE SEQUENCE</scope>
    <source>
        <strain evidence="4">CBS 7841</strain>
    </source>
</reference>
<feature type="compositionally biased region" description="Low complexity" evidence="2">
    <location>
        <begin position="707"/>
        <end position="719"/>
    </location>
</feature>
<dbReference type="EMBL" id="CP143790">
    <property type="protein sequence ID" value="WVN90464.1"/>
    <property type="molecule type" value="Genomic_DNA"/>
</dbReference>
<name>A0A1E3IFA7_9TREE</name>
<organism evidence="4 5">
    <name type="scientific">Cryptococcus depauperatus CBS 7841</name>
    <dbReference type="NCBI Taxonomy" id="1295531"/>
    <lineage>
        <taxon>Eukaryota</taxon>
        <taxon>Fungi</taxon>
        <taxon>Dikarya</taxon>
        <taxon>Basidiomycota</taxon>
        <taxon>Agaricomycotina</taxon>
        <taxon>Tremellomycetes</taxon>
        <taxon>Tremellales</taxon>
        <taxon>Cryptococcaceae</taxon>
        <taxon>Cryptococcus</taxon>
    </lineage>
</organism>
<feature type="compositionally biased region" description="Polar residues" evidence="2">
    <location>
        <begin position="441"/>
        <end position="459"/>
    </location>
</feature>
<dbReference type="GeneID" id="91089909"/>
<feature type="region of interest" description="Disordered" evidence="2">
    <location>
        <begin position="378"/>
        <end position="459"/>
    </location>
</feature>
<dbReference type="KEGG" id="cdep:91089909"/>
<dbReference type="RefSeq" id="XP_066071164.1">
    <property type="nucleotide sequence ID" value="XM_066215067.1"/>
</dbReference>
<protein>
    <submittedName>
        <fullName evidence="4">Uncharacterized protein</fullName>
    </submittedName>
</protein>
<feature type="compositionally biased region" description="Basic and acidic residues" evidence="2">
    <location>
        <begin position="33"/>
        <end position="51"/>
    </location>
</feature>
<feature type="region of interest" description="Disordered" evidence="2">
    <location>
        <begin position="339"/>
        <end position="364"/>
    </location>
</feature>
<dbReference type="AlphaFoldDB" id="A0A1E3IFA7"/>
<feature type="transmembrane region" description="Helical" evidence="3">
    <location>
        <begin position="222"/>
        <end position="244"/>
    </location>
</feature>
<keyword evidence="3" id="KW-1133">Transmembrane helix</keyword>